<organism evidence="1">
    <name type="scientific">uncultured marine group II/III euryarchaeote KM3_102_D05</name>
    <dbReference type="NCBI Taxonomy" id="1457845"/>
    <lineage>
        <taxon>Archaea</taxon>
        <taxon>Methanobacteriati</taxon>
        <taxon>Methanobacteriota</taxon>
        <taxon>environmental samples</taxon>
    </lineage>
</organism>
<reference evidence="1" key="1">
    <citation type="journal article" date="2014" name="Genome Biol. Evol.">
        <title>Pangenome evidence for extensive interdomain horizontal transfer affecting lineage core and shell genes in uncultured planktonic thaumarchaeota and euryarchaeota.</title>
        <authorList>
            <person name="Deschamps P."/>
            <person name="Zivanovic Y."/>
            <person name="Moreira D."/>
            <person name="Rodriguez-Valera F."/>
            <person name="Lopez-Garcia P."/>
        </authorList>
    </citation>
    <scope>NUCLEOTIDE SEQUENCE</scope>
</reference>
<evidence type="ECO:0000313" key="1">
    <source>
        <dbReference type="EMBL" id="AIE98946.1"/>
    </source>
</evidence>
<name>A0A075GAN4_9EURY</name>
<protein>
    <submittedName>
        <fullName evidence="1">Uncharacterized protein</fullName>
    </submittedName>
</protein>
<proteinExistence type="predicted"/>
<accession>A0A075GAN4</accession>
<dbReference type="AlphaFoldDB" id="A0A075GAN4"/>
<dbReference type="EMBL" id="KF900550">
    <property type="protein sequence ID" value="AIE98946.1"/>
    <property type="molecule type" value="Genomic_DNA"/>
</dbReference>
<sequence>MRKKSPIRITRNGGKTKSLTQLEFRIITQLVEVPPRGAGDHLQIGRKVERIQYISTQISTLISNYFNSVGGND</sequence>